<dbReference type="GO" id="GO:0020037">
    <property type="term" value="F:heme binding"/>
    <property type="evidence" value="ECO:0007669"/>
    <property type="project" value="InterPro"/>
</dbReference>
<evidence type="ECO:0000256" key="9">
    <source>
        <dbReference type="ARBA" id="ARBA00023002"/>
    </source>
</evidence>
<evidence type="ECO:0000256" key="7">
    <source>
        <dbReference type="ARBA" id="ARBA00022723"/>
    </source>
</evidence>
<dbReference type="SUPFAM" id="SSF48264">
    <property type="entry name" value="Cytochrome P450"/>
    <property type="match status" value="1"/>
</dbReference>
<accession>A0A2G8RMH8</accession>
<dbReference type="GO" id="GO:0004497">
    <property type="term" value="F:monooxygenase activity"/>
    <property type="evidence" value="ECO:0007669"/>
    <property type="project" value="UniProtKB-KW"/>
</dbReference>
<dbReference type="InterPro" id="IPR001128">
    <property type="entry name" value="Cyt_P450"/>
</dbReference>
<evidence type="ECO:0000313" key="17">
    <source>
        <dbReference type="Proteomes" id="UP000230002"/>
    </source>
</evidence>
<keyword evidence="7 13" id="KW-0479">Metal-binding</keyword>
<comment type="similarity">
    <text evidence="4 14">Belongs to the cytochrome P450 family.</text>
</comment>
<feature type="binding site" description="axial binding residue" evidence="13">
    <location>
        <position position="450"/>
    </location>
    <ligand>
        <name>heme</name>
        <dbReference type="ChEBI" id="CHEBI:30413"/>
    </ligand>
    <ligandPart>
        <name>Fe</name>
        <dbReference type="ChEBI" id="CHEBI:18248"/>
    </ligandPart>
</feature>
<organism evidence="16 17">
    <name type="scientific">Ganoderma sinense ZZ0214-1</name>
    <dbReference type="NCBI Taxonomy" id="1077348"/>
    <lineage>
        <taxon>Eukaryota</taxon>
        <taxon>Fungi</taxon>
        <taxon>Dikarya</taxon>
        <taxon>Basidiomycota</taxon>
        <taxon>Agaricomycotina</taxon>
        <taxon>Agaricomycetes</taxon>
        <taxon>Polyporales</taxon>
        <taxon>Polyporaceae</taxon>
        <taxon>Ganoderma</taxon>
    </lineage>
</organism>
<evidence type="ECO:0000256" key="15">
    <source>
        <dbReference type="SAM" id="Phobius"/>
    </source>
</evidence>
<dbReference type="InterPro" id="IPR050364">
    <property type="entry name" value="Cytochrome_P450_fung"/>
</dbReference>
<keyword evidence="8 15" id="KW-1133">Transmembrane helix</keyword>
<evidence type="ECO:0000256" key="1">
    <source>
        <dbReference type="ARBA" id="ARBA00001971"/>
    </source>
</evidence>
<dbReference type="GO" id="GO:0016020">
    <property type="term" value="C:membrane"/>
    <property type="evidence" value="ECO:0007669"/>
    <property type="project" value="UniProtKB-SubCell"/>
</dbReference>
<comment type="cofactor">
    <cofactor evidence="1 13">
        <name>heme</name>
        <dbReference type="ChEBI" id="CHEBI:30413"/>
    </cofactor>
</comment>
<evidence type="ECO:0000256" key="4">
    <source>
        <dbReference type="ARBA" id="ARBA00010617"/>
    </source>
</evidence>
<dbReference type="PRINTS" id="PR00385">
    <property type="entry name" value="P450"/>
</dbReference>
<gene>
    <name evidence="16" type="ORF">GSI_15418</name>
</gene>
<keyword evidence="17" id="KW-1185">Reference proteome</keyword>
<keyword evidence="9 14" id="KW-0560">Oxidoreductase</keyword>
<dbReference type="Gene3D" id="1.10.630.10">
    <property type="entry name" value="Cytochrome P450"/>
    <property type="match status" value="1"/>
</dbReference>
<dbReference type="InterPro" id="IPR036396">
    <property type="entry name" value="Cyt_P450_sf"/>
</dbReference>
<evidence type="ECO:0000256" key="3">
    <source>
        <dbReference type="ARBA" id="ARBA00005179"/>
    </source>
</evidence>
<dbReference type="PRINTS" id="PR00463">
    <property type="entry name" value="EP450I"/>
</dbReference>
<protein>
    <submittedName>
        <fullName evidence="16">Cytochrome P450</fullName>
    </submittedName>
</protein>
<dbReference type="OrthoDB" id="2751434at2759"/>
<dbReference type="InterPro" id="IPR002401">
    <property type="entry name" value="Cyt_P450_E_grp-I"/>
</dbReference>
<keyword evidence="10 13" id="KW-0408">Iron</keyword>
<dbReference type="Proteomes" id="UP000230002">
    <property type="component" value="Unassembled WGS sequence"/>
</dbReference>
<dbReference type="STRING" id="1077348.A0A2G8RMH8"/>
<dbReference type="PANTHER" id="PTHR46300:SF7">
    <property type="entry name" value="P450, PUTATIVE (EUROFUNG)-RELATED"/>
    <property type="match status" value="1"/>
</dbReference>
<name>A0A2G8RMH8_9APHY</name>
<evidence type="ECO:0000256" key="2">
    <source>
        <dbReference type="ARBA" id="ARBA00004167"/>
    </source>
</evidence>
<feature type="transmembrane region" description="Helical" evidence="15">
    <location>
        <begin position="6"/>
        <end position="25"/>
    </location>
</feature>
<evidence type="ECO:0000313" key="16">
    <source>
        <dbReference type="EMBL" id="PIL22725.1"/>
    </source>
</evidence>
<dbReference type="Pfam" id="PF00067">
    <property type="entry name" value="p450"/>
    <property type="match status" value="1"/>
</dbReference>
<evidence type="ECO:0000256" key="12">
    <source>
        <dbReference type="ARBA" id="ARBA00023136"/>
    </source>
</evidence>
<keyword evidence="5 13" id="KW-0349">Heme</keyword>
<evidence type="ECO:0000256" key="5">
    <source>
        <dbReference type="ARBA" id="ARBA00022617"/>
    </source>
</evidence>
<evidence type="ECO:0000256" key="14">
    <source>
        <dbReference type="RuleBase" id="RU000461"/>
    </source>
</evidence>
<dbReference type="GO" id="GO:0016705">
    <property type="term" value="F:oxidoreductase activity, acting on paired donors, with incorporation or reduction of molecular oxygen"/>
    <property type="evidence" value="ECO:0007669"/>
    <property type="project" value="InterPro"/>
</dbReference>
<evidence type="ECO:0000256" key="11">
    <source>
        <dbReference type="ARBA" id="ARBA00023033"/>
    </source>
</evidence>
<comment type="caution">
    <text evidence="16">The sequence shown here is derived from an EMBL/GenBank/DDBJ whole genome shotgun (WGS) entry which is preliminary data.</text>
</comment>
<comment type="pathway">
    <text evidence="3">Secondary metabolite biosynthesis.</text>
</comment>
<dbReference type="GO" id="GO:0005506">
    <property type="term" value="F:iron ion binding"/>
    <property type="evidence" value="ECO:0007669"/>
    <property type="project" value="InterPro"/>
</dbReference>
<sequence>MVLSSAVAPLCMLIVLVALNCLYWGTSCLRTTSIRDTLPPGPSSLPLIGNLLNIPKVSPWLAYRELSKRYGKIMSFKVFSQVLILVDDAEVAVELLEKRSSIYSSRPESPMVALVGWDWNFGLFPYGEQWRRFRRMFWQHFHPGVVSKHTPHLEKGAAMLLSRLSTDPTKLPDHIRYSIGVIVLPMTYGIRVSEENNKYLSLVEEGNSTGEHLISSTSILEFIPALAGLPTWLPGTSFLRTLERGRKTTLQMRTIPWNDTRHGLMEGAEYDPNNVAASMRKRLSRITDESAAEEEEIAKNVCATIYSAASDTTLSVLCGFIVAMALHPEAQKKAQAELDTVVGPNRLPELDDMDKLPYVNAVIKENLRWHTPTPLGLPHVTTLDDEYSGYMIPKGSVVLVNLWSIFHDEKNYPEPDKFMPERFLQDGNLKPSDTVEDPSRIAFGFGRRICPGRHLAESMVFIFVSYILHVFDITPSLDDNGHPVEITLGRSSGLVS</sequence>
<dbReference type="PANTHER" id="PTHR46300">
    <property type="entry name" value="P450, PUTATIVE (EUROFUNG)-RELATED-RELATED"/>
    <property type="match status" value="1"/>
</dbReference>
<dbReference type="PROSITE" id="PS00086">
    <property type="entry name" value="CYTOCHROME_P450"/>
    <property type="match status" value="1"/>
</dbReference>
<evidence type="ECO:0000256" key="10">
    <source>
        <dbReference type="ARBA" id="ARBA00023004"/>
    </source>
</evidence>
<keyword evidence="12 15" id="KW-0472">Membrane</keyword>
<dbReference type="AlphaFoldDB" id="A0A2G8RMH8"/>
<keyword evidence="6 15" id="KW-0812">Transmembrane</keyword>
<evidence type="ECO:0000256" key="6">
    <source>
        <dbReference type="ARBA" id="ARBA00022692"/>
    </source>
</evidence>
<dbReference type="CDD" id="cd11065">
    <property type="entry name" value="CYP64-like"/>
    <property type="match status" value="1"/>
</dbReference>
<evidence type="ECO:0000256" key="8">
    <source>
        <dbReference type="ARBA" id="ARBA00022989"/>
    </source>
</evidence>
<comment type="subcellular location">
    <subcellularLocation>
        <location evidence="2">Membrane</location>
        <topology evidence="2">Single-pass membrane protein</topology>
    </subcellularLocation>
</comment>
<reference evidence="16 17" key="1">
    <citation type="journal article" date="2015" name="Sci. Rep.">
        <title>Chromosome-level genome map provides insights into diverse defense mechanisms in the medicinal fungus Ganoderma sinense.</title>
        <authorList>
            <person name="Zhu Y."/>
            <person name="Xu J."/>
            <person name="Sun C."/>
            <person name="Zhou S."/>
            <person name="Xu H."/>
            <person name="Nelson D.R."/>
            <person name="Qian J."/>
            <person name="Song J."/>
            <person name="Luo H."/>
            <person name="Xiang L."/>
            <person name="Li Y."/>
            <person name="Xu Z."/>
            <person name="Ji A."/>
            <person name="Wang L."/>
            <person name="Lu S."/>
            <person name="Hayward A."/>
            <person name="Sun W."/>
            <person name="Li X."/>
            <person name="Schwartz D.C."/>
            <person name="Wang Y."/>
            <person name="Chen S."/>
        </authorList>
    </citation>
    <scope>NUCLEOTIDE SEQUENCE [LARGE SCALE GENOMIC DNA]</scope>
    <source>
        <strain evidence="16 17">ZZ0214-1</strain>
    </source>
</reference>
<dbReference type="InterPro" id="IPR017972">
    <property type="entry name" value="Cyt_P450_CS"/>
</dbReference>
<proteinExistence type="inferred from homology"/>
<dbReference type="EMBL" id="AYKW01000069">
    <property type="protein sequence ID" value="PIL22725.1"/>
    <property type="molecule type" value="Genomic_DNA"/>
</dbReference>
<keyword evidence="11 14" id="KW-0503">Monooxygenase</keyword>
<evidence type="ECO:0000256" key="13">
    <source>
        <dbReference type="PIRSR" id="PIRSR602401-1"/>
    </source>
</evidence>